<sequence length="76" mass="8862">MACARVERGIEEWEDVAMARTDQCKNDRWLRQWSPDLRTLLTLGRFGQDHPPTLDIGRLGVYVLSAEDALRELRTY</sequence>
<dbReference type="AlphaFoldDB" id="A0A9P3PMK4"/>
<dbReference type="EMBL" id="BRPK01000004">
    <property type="protein sequence ID" value="GLB38057.1"/>
    <property type="molecule type" value="Genomic_DNA"/>
</dbReference>
<protein>
    <submittedName>
        <fullName evidence="1">Uncharacterized protein</fullName>
    </submittedName>
</protein>
<organism evidence="1 2">
    <name type="scientific">Lyophyllum shimeji</name>
    <name type="common">Hon-shimeji</name>
    <name type="synonym">Tricholoma shimeji</name>
    <dbReference type="NCBI Taxonomy" id="47721"/>
    <lineage>
        <taxon>Eukaryota</taxon>
        <taxon>Fungi</taxon>
        <taxon>Dikarya</taxon>
        <taxon>Basidiomycota</taxon>
        <taxon>Agaricomycotina</taxon>
        <taxon>Agaricomycetes</taxon>
        <taxon>Agaricomycetidae</taxon>
        <taxon>Agaricales</taxon>
        <taxon>Tricholomatineae</taxon>
        <taxon>Lyophyllaceae</taxon>
        <taxon>Lyophyllum</taxon>
    </lineage>
</organism>
<comment type="caution">
    <text evidence="1">The sequence shown here is derived from an EMBL/GenBank/DDBJ whole genome shotgun (WGS) entry which is preliminary data.</text>
</comment>
<gene>
    <name evidence="1" type="ORF">LshimejAT787_0411080</name>
</gene>
<keyword evidence="2" id="KW-1185">Reference proteome</keyword>
<reference evidence="1" key="1">
    <citation type="submission" date="2022-07" db="EMBL/GenBank/DDBJ databases">
        <title>The genome of Lyophyllum shimeji provides insight into the initial evolution of ectomycorrhizal fungal genome.</title>
        <authorList>
            <person name="Kobayashi Y."/>
            <person name="Shibata T."/>
            <person name="Hirakawa H."/>
            <person name="Shigenobu S."/>
            <person name="Nishiyama T."/>
            <person name="Yamada A."/>
            <person name="Hasebe M."/>
            <person name="Kawaguchi M."/>
        </authorList>
    </citation>
    <scope>NUCLEOTIDE SEQUENCE</scope>
    <source>
        <strain evidence="1">AT787</strain>
    </source>
</reference>
<evidence type="ECO:0000313" key="1">
    <source>
        <dbReference type="EMBL" id="GLB38057.1"/>
    </source>
</evidence>
<name>A0A9P3PMK4_LYOSH</name>
<proteinExistence type="predicted"/>
<dbReference type="Proteomes" id="UP001063166">
    <property type="component" value="Unassembled WGS sequence"/>
</dbReference>
<evidence type="ECO:0000313" key="2">
    <source>
        <dbReference type="Proteomes" id="UP001063166"/>
    </source>
</evidence>
<accession>A0A9P3PMK4</accession>